<keyword evidence="1" id="KW-1133">Transmembrane helix</keyword>
<accession>A0A413T8U7</accession>
<reference evidence="2 3" key="1">
    <citation type="submission" date="2018-08" db="EMBL/GenBank/DDBJ databases">
        <title>A genome reference for cultivated species of the human gut microbiota.</title>
        <authorList>
            <person name="Zou Y."/>
            <person name="Xue W."/>
            <person name="Luo G."/>
        </authorList>
    </citation>
    <scope>NUCLEOTIDE SEQUENCE [LARGE SCALE GENOMIC DNA]</scope>
    <source>
        <strain evidence="2 3">AM42-30</strain>
    </source>
</reference>
<keyword evidence="1" id="KW-0472">Membrane</keyword>
<dbReference type="EMBL" id="QSFV01000005">
    <property type="protein sequence ID" value="RHA81448.1"/>
    <property type="molecule type" value="Genomic_DNA"/>
</dbReference>
<dbReference type="RefSeq" id="WP_118030161.1">
    <property type="nucleotide sequence ID" value="NZ_JAXJZY010000016.1"/>
</dbReference>
<evidence type="ECO:0000313" key="2">
    <source>
        <dbReference type="EMBL" id="RHA81448.1"/>
    </source>
</evidence>
<organism evidence="2 3">
    <name type="scientific">Eubacterium ventriosum</name>
    <dbReference type="NCBI Taxonomy" id="39496"/>
    <lineage>
        <taxon>Bacteria</taxon>
        <taxon>Bacillati</taxon>
        <taxon>Bacillota</taxon>
        <taxon>Clostridia</taxon>
        <taxon>Eubacteriales</taxon>
        <taxon>Eubacteriaceae</taxon>
        <taxon>Eubacterium</taxon>
    </lineage>
</organism>
<dbReference type="AlphaFoldDB" id="A0A413T8U7"/>
<name>A0A413T8U7_9FIRM</name>
<keyword evidence="1" id="KW-0812">Transmembrane</keyword>
<feature type="transmembrane region" description="Helical" evidence="1">
    <location>
        <begin position="6"/>
        <end position="24"/>
    </location>
</feature>
<comment type="caution">
    <text evidence="2">The sequence shown here is derived from an EMBL/GenBank/DDBJ whole genome shotgun (WGS) entry which is preliminary data.</text>
</comment>
<proteinExistence type="predicted"/>
<gene>
    <name evidence="2" type="ORF">DW918_03215</name>
</gene>
<dbReference type="Proteomes" id="UP000285740">
    <property type="component" value="Unassembled WGS sequence"/>
</dbReference>
<protein>
    <submittedName>
        <fullName evidence="2">Uncharacterized protein</fullName>
    </submittedName>
</protein>
<sequence length="131" mass="14982">MKRRGLLIGFIVICVIVLGIIFYLQMTKTNVLHISREDVIRIYIVDGNTGNITDIEENYFDEIYEALDSLKLSNKMKVNSTGWNKKIVICDDTNAEELIINTSTKIILSGYFYDIDSEQGEKILNIINKLS</sequence>
<evidence type="ECO:0000313" key="3">
    <source>
        <dbReference type="Proteomes" id="UP000285740"/>
    </source>
</evidence>
<evidence type="ECO:0000256" key="1">
    <source>
        <dbReference type="SAM" id="Phobius"/>
    </source>
</evidence>